<dbReference type="EMBL" id="JAPDRQ010000041">
    <property type="protein sequence ID" value="KAJ9659327.1"/>
    <property type="molecule type" value="Genomic_DNA"/>
</dbReference>
<dbReference type="Proteomes" id="UP001172386">
    <property type="component" value="Unassembled WGS sequence"/>
</dbReference>
<proteinExistence type="predicted"/>
<evidence type="ECO:0000313" key="1">
    <source>
        <dbReference type="EMBL" id="KAJ9659327.1"/>
    </source>
</evidence>
<name>A0ACC3ACH7_9EURO</name>
<protein>
    <submittedName>
        <fullName evidence="1">Uncharacterized protein</fullName>
    </submittedName>
</protein>
<gene>
    <name evidence="1" type="ORF">H2198_003203</name>
</gene>
<evidence type="ECO:0000313" key="2">
    <source>
        <dbReference type="Proteomes" id="UP001172386"/>
    </source>
</evidence>
<organism evidence="1 2">
    <name type="scientific">Neophaeococcomyces mojaviensis</name>
    <dbReference type="NCBI Taxonomy" id="3383035"/>
    <lineage>
        <taxon>Eukaryota</taxon>
        <taxon>Fungi</taxon>
        <taxon>Dikarya</taxon>
        <taxon>Ascomycota</taxon>
        <taxon>Pezizomycotina</taxon>
        <taxon>Eurotiomycetes</taxon>
        <taxon>Chaetothyriomycetidae</taxon>
        <taxon>Chaetothyriales</taxon>
        <taxon>Chaetothyriales incertae sedis</taxon>
        <taxon>Neophaeococcomyces</taxon>
    </lineage>
</organism>
<keyword evidence="2" id="KW-1185">Reference proteome</keyword>
<reference evidence="1" key="1">
    <citation type="submission" date="2022-10" db="EMBL/GenBank/DDBJ databases">
        <title>Culturing micro-colonial fungi from biological soil crusts in the Mojave desert and describing Neophaeococcomyces mojavensis, and introducing the new genera and species Taxawa tesnikishii.</title>
        <authorList>
            <person name="Kurbessoian T."/>
            <person name="Stajich J.E."/>
        </authorList>
    </citation>
    <scope>NUCLEOTIDE SEQUENCE</scope>
    <source>
        <strain evidence="1">JES_112</strain>
    </source>
</reference>
<comment type="caution">
    <text evidence="1">The sequence shown here is derived from an EMBL/GenBank/DDBJ whole genome shotgun (WGS) entry which is preliminary data.</text>
</comment>
<accession>A0ACC3ACH7</accession>
<sequence>MFAGRQLENRHNLSDYNVQKESTVSLASKAALPAPRKLATGTLPPTPLTESERKGGIENRQTTAAKDGDFDDDLYIVDPDAHFARLKALEAQVVTTSEWFRCRGKYDLLNDRLSEAAFDTDPLSLSSHWTGSFHQTLISYPSEHPEEQILASLRKSHLILCRISDNFQQLRKAGFCQSYYSCLTKHTGRHIAEVVKIPASLIGSTKSSIARAIRLVRSGHTKSHSNDLQLRGCLQEQCFEILDLLLRSHPSMNEINVPILVLCRMIAIYLDLALVSYMGSHGVRFDLEYLKEDAPNIRIIAGTDSSLILDCGLEQLACLDDFLDRRKVWVFRIHGSQVRAPLSGAKYARRSLTILSRMEDFADLWGPVWAIPAGEDHPNKIKQYNTSKGTICRVSTGPVDDSGGAMSCHWYSWPSFRRHQESRLLPQQQQYLMDRDDLLLIGMHWQDNKSCPYPIADFERSYGEKMGILGTSESAWKLDSRALALSFSKFGGIQLQGTQKRIPEITLKQHILDKWTNKPERANPSILNQLHGIEISHCTGNAQRITLKELMIRYPLRQILDRQIPNWDTTTWGSDFFDALRTSNPDDILKVWKTHVGNRRDMAALVCSVLETLDKTGMADDGFTAAFLHKDQDRSIDLDLLQNDWARALRDSPSTAVYAFVNEVCIECFTPDHRTATCNGLPAFTVLRTRMTFSASVDHSRVTLLPHNQYFKVVEEPSPGKLVLSPASVTRSIFPFLLGRQIQGREIRDPLTQDAHIYQVYVQASRESCSGKAHPMVRSTLLLLRSPQIYPRKPVTHSNPDSVSRNSSPWGCISARGEVPQHTENEYSRVLAAGPKSTLKTRQGSQIVTTRAADTRFKLSLDQSVHPTYIDTNGLVDLETEQLVTNIPQALVSPGTDSRPTCSPQGVDPPVQALHRHSYLIQNSNMSLPHRSGSPTTFLQAPATQRHNAPRNTSALSRIVDGIGNRKLDSLDTIDLDEQHRRQKSELSPSLNLGAQTARSLAAEEYIAHRLRRRPGFSHMVEMKLSEPLF</sequence>